<accession>A1SY15</accession>
<dbReference type="STRING" id="357804.Ping_2667"/>
<dbReference type="InterPro" id="IPR023210">
    <property type="entry name" value="NADP_OxRdtase_dom"/>
</dbReference>
<reference evidence="2 3" key="1">
    <citation type="submission" date="2007-01" db="EMBL/GenBank/DDBJ databases">
        <title>Complete sequence of Psychromonas ingrahamii 37.</title>
        <authorList>
            <consortium name="US DOE Joint Genome Institute"/>
            <person name="Copeland A."/>
            <person name="Lucas S."/>
            <person name="Lapidus A."/>
            <person name="Barry K."/>
            <person name="Detter J.C."/>
            <person name="Glavina del Rio T."/>
            <person name="Hammon N."/>
            <person name="Israni S."/>
            <person name="Dalin E."/>
            <person name="Tice H."/>
            <person name="Pitluck S."/>
            <person name="Thompson L.S."/>
            <person name="Brettin T."/>
            <person name="Bruce D."/>
            <person name="Han C."/>
            <person name="Tapia R."/>
            <person name="Schmutz J."/>
            <person name="Larimer F."/>
            <person name="Land M."/>
            <person name="Hauser L."/>
            <person name="Kyrpides N."/>
            <person name="Ivanova N."/>
            <person name="Staley J."/>
            <person name="Richardson P."/>
        </authorList>
    </citation>
    <scope>NUCLEOTIDE SEQUENCE [LARGE SCALE GENOMIC DNA]</scope>
    <source>
        <strain evidence="2 3">37</strain>
    </source>
</reference>
<protein>
    <submittedName>
        <fullName evidence="2">Aldo/keto reductase</fullName>
    </submittedName>
</protein>
<dbReference type="Pfam" id="PF00248">
    <property type="entry name" value="Aldo_ket_red"/>
    <property type="match status" value="1"/>
</dbReference>
<sequence>MKQRKYGKTGKRVSELGFGAWQLGNANKNEWGDLNQDPIRLVHAAIDQGINFFDTAPNYGLGASMEYLGKALVGKRADVVINTKFGHNPEGQNFDHKTLKKTVENTLTTLKTDYIDSVLLHSPVIEFCDGEHPVYKVFQELVQEGKILSFGASLDDYQSIHKLVTTTPSNIVMPLYNINFQDTGDAFKEAAEKDYGIVVKVPLDSGWLTGKFTDKSRFNDIRSRWSNDDIERRFALQQELLNIIGSEMRLHEAALSFILAQSEVSTVIPGIKNEQQLADNIAASQKTISPELQEKLKEYYKIQVKSAPLGW</sequence>
<evidence type="ECO:0000313" key="2">
    <source>
        <dbReference type="EMBL" id="ABM04380.1"/>
    </source>
</evidence>
<dbReference type="PANTHER" id="PTHR43312:SF1">
    <property type="entry name" value="NADP-DEPENDENT OXIDOREDUCTASE DOMAIN-CONTAINING PROTEIN"/>
    <property type="match status" value="1"/>
</dbReference>
<dbReference type="Gene3D" id="3.20.20.100">
    <property type="entry name" value="NADP-dependent oxidoreductase domain"/>
    <property type="match status" value="1"/>
</dbReference>
<dbReference type="SUPFAM" id="SSF51430">
    <property type="entry name" value="NAD(P)-linked oxidoreductase"/>
    <property type="match status" value="1"/>
</dbReference>
<dbReference type="RefSeq" id="WP_011770937.1">
    <property type="nucleotide sequence ID" value="NC_008709.1"/>
</dbReference>
<name>A1SY15_PSYIN</name>
<dbReference type="eggNOG" id="COG0667">
    <property type="taxonomic scope" value="Bacteria"/>
</dbReference>
<dbReference type="HOGENOM" id="CLU_023205_2_3_6"/>
<dbReference type="CDD" id="cd19086">
    <property type="entry name" value="AKR_AKR11C1"/>
    <property type="match status" value="1"/>
</dbReference>
<dbReference type="Proteomes" id="UP000000639">
    <property type="component" value="Chromosome"/>
</dbReference>
<organism evidence="2 3">
    <name type="scientific">Psychromonas ingrahamii (strain DSM 17664 / CCUG 51855 / 37)</name>
    <dbReference type="NCBI Taxonomy" id="357804"/>
    <lineage>
        <taxon>Bacteria</taxon>
        <taxon>Pseudomonadati</taxon>
        <taxon>Pseudomonadota</taxon>
        <taxon>Gammaproteobacteria</taxon>
        <taxon>Alteromonadales</taxon>
        <taxon>Psychromonadaceae</taxon>
        <taxon>Psychromonas</taxon>
    </lineage>
</organism>
<evidence type="ECO:0000259" key="1">
    <source>
        <dbReference type="Pfam" id="PF00248"/>
    </source>
</evidence>
<dbReference type="InterPro" id="IPR053135">
    <property type="entry name" value="AKR2_Oxidoreductase"/>
</dbReference>
<dbReference type="EMBL" id="CP000510">
    <property type="protein sequence ID" value="ABM04380.1"/>
    <property type="molecule type" value="Genomic_DNA"/>
</dbReference>
<dbReference type="AlphaFoldDB" id="A1SY15"/>
<dbReference type="OrthoDB" id="9772407at2"/>
<dbReference type="PANTHER" id="PTHR43312">
    <property type="entry name" value="D-THREO-ALDOSE 1-DEHYDROGENASE"/>
    <property type="match status" value="1"/>
</dbReference>
<evidence type="ECO:0000313" key="3">
    <source>
        <dbReference type="Proteomes" id="UP000000639"/>
    </source>
</evidence>
<gene>
    <name evidence="2" type="ordered locus">Ping_2667</name>
</gene>
<feature type="domain" description="NADP-dependent oxidoreductase" evidence="1">
    <location>
        <begin position="15"/>
        <end position="298"/>
    </location>
</feature>
<proteinExistence type="predicted"/>
<keyword evidence="3" id="KW-1185">Reference proteome</keyword>
<dbReference type="InterPro" id="IPR036812">
    <property type="entry name" value="NAD(P)_OxRdtase_dom_sf"/>
</dbReference>
<dbReference type="KEGG" id="pin:Ping_2667"/>